<name>A0ABU3HBE0_9BACL</name>
<keyword evidence="5" id="KW-0411">Iron-sulfur</keyword>
<dbReference type="Proteomes" id="UP001248709">
    <property type="component" value="Unassembled WGS sequence"/>
</dbReference>
<dbReference type="InterPro" id="IPR007197">
    <property type="entry name" value="rSAM"/>
</dbReference>
<evidence type="ECO:0000256" key="5">
    <source>
        <dbReference type="ARBA" id="ARBA00023014"/>
    </source>
</evidence>
<evidence type="ECO:0000256" key="1">
    <source>
        <dbReference type="ARBA" id="ARBA00001966"/>
    </source>
</evidence>
<keyword evidence="2" id="KW-0949">S-adenosyl-L-methionine</keyword>
<dbReference type="RefSeq" id="WP_025697886.1">
    <property type="nucleotide sequence ID" value="NZ_JAUSUY010000014.1"/>
</dbReference>
<dbReference type="SFLD" id="SFLDS00029">
    <property type="entry name" value="Radical_SAM"/>
    <property type="match status" value="1"/>
</dbReference>
<proteinExistence type="predicted"/>
<keyword evidence="8" id="KW-1185">Reference proteome</keyword>
<dbReference type="SMART" id="SM00729">
    <property type="entry name" value="Elp3"/>
    <property type="match status" value="1"/>
</dbReference>
<dbReference type="SFLD" id="SFLDG01082">
    <property type="entry name" value="B12-binding_domain_containing"/>
    <property type="match status" value="1"/>
</dbReference>
<comment type="cofactor">
    <cofactor evidence="1">
        <name>[4Fe-4S] cluster</name>
        <dbReference type="ChEBI" id="CHEBI:49883"/>
    </cofactor>
</comment>
<dbReference type="CDD" id="cd01335">
    <property type="entry name" value="Radical_SAM"/>
    <property type="match status" value="1"/>
</dbReference>
<keyword evidence="4" id="KW-0408">Iron</keyword>
<evidence type="ECO:0000256" key="4">
    <source>
        <dbReference type="ARBA" id="ARBA00023004"/>
    </source>
</evidence>
<dbReference type="Pfam" id="PF04055">
    <property type="entry name" value="Radical_SAM"/>
    <property type="match status" value="1"/>
</dbReference>
<accession>A0ABU3HBE0</accession>
<reference evidence="7 8" key="1">
    <citation type="submission" date="2023-07" db="EMBL/GenBank/DDBJ databases">
        <title>Genomic Encyclopedia of Type Strains, Phase IV (KMG-IV): sequencing the most valuable type-strain genomes for metagenomic binning, comparative biology and taxonomic classification.</title>
        <authorList>
            <person name="Goeker M."/>
        </authorList>
    </citation>
    <scope>NUCLEOTIDE SEQUENCE [LARGE SCALE GENOMIC DNA]</scope>
    <source>
        <strain evidence="7 8">T98</strain>
    </source>
</reference>
<dbReference type="SUPFAM" id="SSF102114">
    <property type="entry name" value="Radical SAM enzymes"/>
    <property type="match status" value="1"/>
</dbReference>
<dbReference type="InterPro" id="IPR013785">
    <property type="entry name" value="Aldolase_TIM"/>
</dbReference>
<dbReference type="Gene3D" id="3.20.20.70">
    <property type="entry name" value="Aldolase class I"/>
    <property type="match status" value="1"/>
</dbReference>
<organism evidence="7 8">
    <name type="scientific">Paenibacillus forsythiae</name>
    <dbReference type="NCBI Taxonomy" id="365616"/>
    <lineage>
        <taxon>Bacteria</taxon>
        <taxon>Bacillati</taxon>
        <taxon>Bacillota</taxon>
        <taxon>Bacilli</taxon>
        <taxon>Bacillales</taxon>
        <taxon>Paenibacillaceae</taxon>
        <taxon>Paenibacillus</taxon>
    </lineage>
</organism>
<comment type="caution">
    <text evidence="7">The sequence shown here is derived from an EMBL/GenBank/DDBJ whole genome shotgun (WGS) entry which is preliminary data.</text>
</comment>
<dbReference type="InterPro" id="IPR051198">
    <property type="entry name" value="BchE-like"/>
</dbReference>
<feature type="domain" description="Elp3/MiaA/NifB-like radical SAM core" evidence="6">
    <location>
        <begin position="155"/>
        <end position="346"/>
    </location>
</feature>
<keyword evidence="3" id="KW-0479">Metal-binding</keyword>
<gene>
    <name evidence="7" type="ORF">J2Z22_003347</name>
</gene>
<evidence type="ECO:0000256" key="2">
    <source>
        <dbReference type="ARBA" id="ARBA00022691"/>
    </source>
</evidence>
<dbReference type="EMBL" id="JAUSUY010000014">
    <property type="protein sequence ID" value="MDT3427771.1"/>
    <property type="molecule type" value="Genomic_DNA"/>
</dbReference>
<evidence type="ECO:0000259" key="6">
    <source>
        <dbReference type="SMART" id="SM00729"/>
    </source>
</evidence>
<evidence type="ECO:0000256" key="3">
    <source>
        <dbReference type="ARBA" id="ARBA00022723"/>
    </source>
</evidence>
<dbReference type="InterPro" id="IPR058240">
    <property type="entry name" value="rSAM_sf"/>
</dbReference>
<evidence type="ECO:0000313" key="7">
    <source>
        <dbReference type="EMBL" id="MDT3427771.1"/>
    </source>
</evidence>
<sequence>MKSIILVDLPALDTTQDVYIKGFIFPTFTEKYLAPLLSQAGMSVTYVNLNQGNIEEKLEYILQAGHEVYTHLTANKHYSYRLFRRLINRKILVGGPLPKFRPELFEEDVLIDTELEEDGILQYFNMAKRSLWSDDSFVPSRPKRHFSNQTIEADFSEIVLFNRGCRYKCKFCIHSAFHKSMHTRGVKSIEYELGMYANEPVQLYIADPSINNLLILNDIIALLKSFDNISYSMNIRADQINPALLARITDLKIDKLYIGVESLDDAQLNRYSKGETVATITSRINLVKEYGIPYHLSFIISDNMDIHQFMTFHHLVNAASYSFHFYLPYPGTTAGGPISTNWFMDKNWPENISKLVSNSAAIKQQLTQLMNYPSNSYHTITPHDHSLTFLKIRENLEVLERMAEPAIRSESKGRAHEYFR</sequence>
<dbReference type="PANTHER" id="PTHR43409">
    <property type="entry name" value="ANAEROBIC MAGNESIUM-PROTOPORPHYRIN IX MONOMETHYL ESTER CYCLASE-RELATED"/>
    <property type="match status" value="1"/>
</dbReference>
<protein>
    <submittedName>
        <fullName evidence="7">Radical SAM superfamily enzyme YgiQ (UPF0313 family)</fullName>
    </submittedName>
</protein>
<dbReference type="InterPro" id="IPR006638">
    <property type="entry name" value="Elp3/MiaA/NifB-like_rSAM"/>
</dbReference>
<evidence type="ECO:0000313" key="8">
    <source>
        <dbReference type="Proteomes" id="UP001248709"/>
    </source>
</evidence>